<dbReference type="GO" id="GO:0016740">
    <property type="term" value="F:transferase activity"/>
    <property type="evidence" value="ECO:0007669"/>
    <property type="project" value="UniProtKB-KW"/>
</dbReference>
<name>R0KAR4_EXST2</name>
<comment type="cofactor">
    <cofactor evidence="1">
        <name>pyridoxal 5'-phosphate</name>
        <dbReference type="ChEBI" id="CHEBI:597326"/>
    </cofactor>
</comment>
<evidence type="ECO:0000256" key="1">
    <source>
        <dbReference type="ARBA" id="ARBA00001933"/>
    </source>
</evidence>
<accession>R0KAR4</accession>
<keyword evidence="3" id="KW-0808">Transferase</keyword>
<dbReference type="SUPFAM" id="SSF53383">
    <property type="entry name" value="PLP-dependent transferases"/>
    <property type="match status" value="1"/>
</dbReference>
<dbReference type="Gene3D" id="3.90.1150.10">
    <property type="entry name" value="Aspartate Aminotransferase, domain 1"/>
    <property type="match status" value="1"/>
</dbReference>
<dbReference type="PANTHER" id="PTHR13693:SF77">
    <property type="entry name" value="8-AMINO-7-OXONONANOATE SYNTHASE"/>
    <property type="match status" value="1"/>
</dbReference>
<evidence type="ECO:0000259" key="5">
    <source>
        <dbReference type="Pfam" id="PF00155"/>
    </source>
</evidence>
<dbReference type="Gene3D" id="3.40.640.10">
    <property type="entry name" value="Type I PLP-dependent aspartate aminotransferase-like (Major domain)"/>
    <property type="match status" value="1"/>
</dbReference>
<dbReference type="GO" id="GO:0009102">
    <property type="term" value="P:biotin biosynthetic process"/>
    <property type="evidence" value="ECO:0007669"/>
    <property type="project" value="TreeGrafter"/>
</dbReference>
<comment type="similarity">
    <text evidence="2">Belongs to the class-II pyridoxal-phosphate-dependent aminotransferase family. BioF subfamily.</text>
</comment>
<dbReference type="OrthoDB" id="2382073at2759"/>
<dbReference type="InterPro" id="IPR050087">
    <property type="entry name" value="AON_synthase_class-II"/>
</dbReference>
<evidence type="ECO:0000256" key="3">
    <source>
        <dbReference type="ARBA" id="ARBA00022679"/>
    </source>
</evidence>
<dbReference type="Proteomes" id="UP000016935">
    <property type="component" value="Unassembled WGS sequence"/>
</dbReference>
<dbReference type="RefSeq" id="XP_008021985.1">
    <property type="nucleotide sequence ID" value="XM_008023794.1"/>
</dbReference>
<dbReference type="InterPro" id="IPR015424">
    <property type="entry name" value="PyrdxlP-dep_Trfase"/>
</dbReference>
<feature type="domain" description="Aminotransferase class I/classII large" evidence="5">
    <location>
        <begin position="36"/>
        <end position="401"/>
    </location>
</feature>
<evidence type="ECO:0000256" key="4">
    <source>
        <dbReference type="ARBA" id="ARBA00022898"/>
    </source>
</evidence>
<dbReference type="GO" id="GO:0030170">
    <property type="term" value="F:pyridoxal phosphate binding"/>
    <property type="evidence" value="ECO:0007669"/>
    <property type="project" value="InterPro"/>
</dbReference>
<dbReference type="InterPro" id="IPR015422">
    <property type="entry name" value="PyrdxlP-dep_Trfase_small"/>
</dbReference>
<gene>
    <name evidence="6" type="ORF">SETTUDRAFT_102414</name>
</gene>
<dbReference type="InterPro" id="IPR015421">
    <property type="entry name" value="PyrdxlP-dep_Trfase_major"/>
</dbReference>
<sequence length="427" mass="46444">MEDKADAKGLEQTLRQLLDRRRTQTTLRNLTLPKPNQIDFSSNDFLSLSTSPQLKVAYVDELQKASLPLGSGGSRLLDGNSTYAEDLERDIAAFHGAEAGLLFNSGFDANVGLFSSVPQRGDVIVYDELVHASVHDGMRLSRAGTTIPFQHNSVPELQRVLQQLQADHPGVQKGTCNVFVAVESIYSMDGDVAPLQDIVNVAEDVVGSKRVYIVVDEAHSTGVLGPQGRGLVSHLGLEKRIFARLHTFGKALAANGAILLGSETLRHYLINYARPLIYTTFLSYPLLALVRSAYCVLQTGQSNPLQAHLHELIQTLYAELKGIQEASEYALCALKIPSTCPGSPIFAVQLVNPRALASFLQNQGMMVRAVVSPTVPAGTERVRICLHAGNTVGDIRKLVLALQRWCKDRAREALEGEAVNKTASAKL</sequence>
<keyword evidence="4" id="KW-0663">Pyridoxal phosphate</keyword>
<dbReference type="PANTHER" id="PTHR13693">
    <property type="entry name" value="CLASS II AMINOTRANSFERASE/8-AMINO-7-OXONONANOATE SYNTHASE"/>
    <property type="match status" value="1"/>
</dbReference>
<keyword evidence="7" id="KW-1185">Reference proteome</keyword>
<organism evidence="6 7">
    <name type="scientific">Exserohilum turcicum (strain 28A)</name>
    <name type="common">Northern leaf blight fungus</name>
    <name type="synonym">Setosphaeria turcica</name>
    <dbReference type="NCBI Taxonomy" id="671987"/>
    <lineage>
        <taxon>Eukaryota</taxon>
        <taxon>Fungi</taxon>
        <taxon>Dikarya</taxon>
        <taxon>Ascomycota</taxon>
        <taxon>Pezizomycotina</taxon>
        <taxon>Dothideomycetes</taxon>
        <taxon>Pleosporomycetidae</taxon>
        <taxon>Pleosporales</taxon>
        <taxon>Pleosporineae</taxon>
        <taxon>Pleosporaceae</taxon>
        <taxon>Exserohilum</taxon>
    </lineage>
</organism>
<reference evidence="6 7" key="1">
    <citation type="journal article" date="2012" name="PLoS Pathog.">
        <title>Diverse lifestyles and strategies of plant pathogenesis encoded in the genomes of eighteen Dothideomycetes fungi.</title>
        <authorList>
            <person name="Ohm R.A."/>
            <person name="Feau N."/>
            <person name="Henrissat B."/>
            <person name="Schoch C.L."/>
            <person name="Horwitz B.A."/>
            <person name="Barry K.W."/>
            <person name="Condon B.J."/>
            <person name="Copeland A.C."/>
            <person name="Dhillon B."/>
            <person name="Glaser F."/>
            <person name="Hesse C.N."/>
            <person name="Kosti I."/>
            <person name="LaButti K."/>
            <person name="Lindquist E.A."/>
            <person name="Lucas S."/>
            <person name="Salamov A.A."/>
            <person name="Bradshaw R.E."/>
            <person name="Ciuffetti L."/>
            <person name="Hamelin R.C."/>
            <person name="Kema G.H.J."/>
            <person name="Lawrence C."/>
            <person name="Scott J.A."/>
            <person name="Spatafora J.W."/>
            <person name="Turgeon B.G."/>
            <person name="de Wit P.J.G.M."/>
            <person name="Zhong S."/>
            <person name="Goodwin S.B."/>
            <person name="Grigoriev I.V."/>
        </authorList>
    </citation>
    <scope>NUCLEOTIDE SEQUENCE [LARGE SCALE GENOMIC DNA]</scope>
    <source>
        <strain evidence="7">28A</strain>
    </source>
</reference>
<evidence type="ECO:0000256" key="2">
    <source>
        <dbReference type="ARBA" id="ARBA00010008"/>
    </source>
</evidence>
<evidence type="ECO:0000313" key="6">
    <source>
        <dbReference type="EMBL" id="EOA90048.1"/>
    </source>
</evidence>
<dbReference type="Pfam" id="PF00155">
    <property type="entry name" value="Aminotran_1_2"/>
    <property type="match status" value="1"/>
</dbReference>
<proteinExistence type="inferred from homology"/>
<dbReference type="AlphaFoldDB" id="R0KAR4"/>
<dbReference type="InterPro" id="IPR004839">
    <property type="entry name" value="Aminotransferase_I/II_large"/>
</dbReference>
<dbReference type="eggNOG" id="KOG1359">
    <property type="taxonomic scope" value="Eukaryota"/>
</dbReference>
<dbReference type="EMBL" id="KB908493">
    <property type="protein sequence ID" value="EOA90048.1"/>
    <property type="molecule type" value="Genomic_DNA"/>
</dbReference>
<dbReference type="GeneID" id="19394921"/>
<reference evidence="6 7" key="2">
    <citation type="journal article" date="2013" name="PLoS Genet.">
        <title>Comparative genome structure, secondary metabolite, and effector coding capacity across Cochliobolus pathogens.</title>
        <authorList>
            <person name="Condon B.J."/>
            <person name="Leng Y."/>
            <person name="Wu D."/>
            <person name="Bushley K.E."/>
            <person name="Ohm R.A."/>
            <person name="Otillar R."/>
            <person name="Martin J."/>
            <person name="Schackwitz W."/>
            <person name="Grimwood J."/>
            <person name="MohdZainudin N."/>
            <person name="Xue C."/>
            <person name="Wang R."/>
            <person name="Manning V.A."/>
            <person name="Dhillon B."/>
            <person name="Tu Z.J."/>
            <person name="Steffenson B.J."/>
            <person name="Salamov A."/>
            <person name="Sun H."/>
            <person name="Lowry S."/>
            <person name="LaButti K."/>
            <person name="Han J."/>
            <person name="Copeland A."/>
            <person name="Lindquist E."/>
            <person name="Barry K."/>
            <person name="Schmutz J."/>
            <person name="Baker S.E."/>
            <person name="Ciuffetti L.M."/>
            <person name="Grigoriev I.V."/>
            <person name="Zhong S."/>
            <person name="Turgeon B.G."/>
        </authorList>
    </citation>
    <scope>NUCLEOTIDE SEQUENCE [LARGE SCALE GENOMIC DNA]</scope>
    <source>
        <strain evidence="7">28A</strain>
    </source>
</reference>
<dbReference type="HOGENOM" id="CLU_015846_3_0_1"/>
<evidence type="ECO:0000313" key="7">
    <source>
        <dbReference type="Proteomes" id="UP000016935"/>
    </source>
</evidence>
<protein>
    <recommendedName>
        <fullName evidence="5">Aminotransferase class I/classII large domain-containing protein</fullName>
    </recommendedName>
</protein>
<dbReference type="STRING" id="671987.R0KAR4"/>